<dbReference type="RefSeq" id="WP_099799731.1">
    <property type="nucleotide sequence ID" value="NZ_CP018092.1"/>
</dbReference>
<gene>
    <name evidence="2" type="ORF">BRW62_12440</name>
</gene>
<keyword evidence="1" id="KW-0472">Membrane</keyword>
<protein>
    <submittedName>
        <fullName evidence="2">Uncharacterized protein</fullName>
    </submittedName>
</protein>
<proteinExistence type="predicted"/>
<keyword evidence="1" id="KW-0812">Transmembrane</keyword>
<dbReference type="EMBL" id="CP018092">
    <property type="protein sequence ID" value="ATS19401.1"/>
    <property type="molecule type" value="Genomic_DNA"/>
</dbReference>
<dbReference type="Proteomes" id="UP000231057">
    <property type="component" value="Chromosome"/>
</dbReference>
<feature type="transmembrane region" description="Helical" evidence="1">
    <location>
        <begin position="12"/>
        <end position="30"/>
    </location>
</feature>
<evidence type="ECO:0000256" key="1">
    <source>
        <dbReference type="SAM" id="Phobius"/>
    </source>
</evidence>
<dbReference type="OrthoDB" id="425718at2"/>
<evidence type="ECO:0000313" key="3">
    <source>
        <dbReference type="Proteomes" id="UP000231057"/>
    </source>
</evidence>
<feature type="transmembrane region" description="Helical" evidence="1">
    <location>
        <begin position="59"/>
        <end position="82"/>
    </location>
</feature>
<reference evidence="2 3" key="1">
    <citation type="submission" date="2016-11" db="EMBL/GenBank/DDBJ databases">
        <title>Complete genome sequence of thermophilic cyanobacteria strain Synechococcus sp. PCC6715.</title>
        <authorList>
            <person name="Tang J."/>
            <person name="Daroch M."/>
            <person name="Liang Y."/>
            <person name="Jiang D."/>
            <person name="Shah M."/>
        </authorList>
    </citation>
    <scope>NUCLEOTIDE SEQUENCE [LARGE SCALE GENOMIC DNA]</scope>
    <source>
        <strain evidence="2 3">PCC 6715</strain>
    </source>
</reference>
<sequence length="113" mass="12062">MIQNLHQISLSPIAIAGSGLWAIALYWGFYPTSQAFIQRLSTWLSGDVALVKAGDRADFWAGMVGVIPFVGLGIICFLLLSLGLGQSWALSMGLMGMVGGGIYELGRRNGQQS</sequence>
<keyword evidence="1" id="KW-1133">Transmembrane helix</keyword>
<accession>A0A2D2Q4E0</accession>
<dbReference type="AlphaFoldDB" id="A0A2D2Q4E0"/>
<evidence type="ECO:0000313" key="2">
    <source>
        <dbReference type="EMBL" id="ATS19401.1"/>
    </source>
</evidence>
<keyword evidence="3" id="KW-1185">Reference proteome</keyword>
<organism evidence="2 3">
    <name type="scientific">Parathermosynechococcus lividus PCC 6715</name>
    <dbReference type="NCBI Taxonomy" id="1917166"/>
    <lineage>
        <taxon>Bacteria</taxon>
        <taxon>Bacillati</taxon>
        <taxon>Cyanobacteriota</taxon>
        <taxon>Cyanophyceae</taxon>
        <taxon>Acaryochloridales</taxon>
        <taxon>Thermosynechococcaceae</taxon>
        <taxon>Parathermosynechococcus</taxon>
    </lineage>
</organism>
<dbReference type="KEGG" id="slw:BRW62_12440"/>
<reference evidence="3" key="2">
    <citation type="journal article" date="2022" name="Front. Microbiol.">
        <title>Comparative Genomic Analysis Revealed Distinct Molecular Components and Organization of CO2-Concentrating Mechanism in Thermophilic Cyanobacteria.</title>
        <authorList>
            <person name="Tang J."/>
            <person name="Zhou H."/>
            <person name="Yao D."/>
            <person name="Riaz S."/>
            <person name="You D."/>
            <person name="Klepacz-Smolka A."/>
            <person name="Daroch M."/>
        </authorList>
    </citation>
    <scope>NUCLEOTIDE SEQUENCE [LARGE SCALE GENOMIC DNA]</scope>
    <source>
        <strain evidence="3">PCC 6715</strain>
    </source>
</reference>
<name>A0A2D2Q4E0_PARLV</name>